<evidence type="ECO:0000259" key="2">
    <source>
        <dbReference type="Pfam" id="PF12146"/>
    </source>
</evidence>
<comment type="caution">
    <text evidence="3">The sequence shown here is derived from an EMBL/GenBank/DDBJ whole genome shotgun (WGS) entry which is preliminary data.</text>
</comment>
<dbReference type="PANTHER" id="PTHR11614">
    <property type="entry name" value="PHOSPHOLIPASE-RELATED"/>
    <property type="match status" value="1"/>
</dbReference>
<gene>
    <name evidence="3" type="ORF">AYP45_00545</name>
</gene>
<dbReference type="EMBL" id="AYTS01000005">
    <property type="protein sequence ID" value="OOP57956.1"/>
    <property type="molecule type" value="Genomic_DNA"/>
</dbReference>
<reference evidence="3 4" key="1">
    <citation type="journal article" date="2017" name="Water Res.">
        <title>Discovery and metagenomic analysis of an anammox bacterial enrichment related to Candidatus "Brocadia caroliniensis" in a full-scale glycerol-fed nitritation-denitritation separate centrate treatment process.</title>
        <authorList>
            <person name="Park H."/>
            <person name="Brotto A.C."/>
            <person name="van Loosdrecht M.C."/>
            <person name="Chandran K."/>
        </authorList>
    </citation>
    <scope>NUCLEOTIDE SEQUENCE [LARGE SCALE GENOMIC DNA]</scope>
    <source>
        <strain evidence="3">26THWARD</strain>
    </source>
</reference>
<feature type="active site" description="Nucleophile" evidence="1">
    <location>
        <position position="101"/>
    </location>
</feature>
<dbReference type="InterPro" id="IPR029058">
    <property type="entry name" value="AB_hydrolase_fold"/>
</dbReference>
<dbReference type="Proteomes" id="UP000189681">
    <property type="component" value="Unassembled WGS sequence"/>
</dbReference>
<proteinExistence type="predicted"/>
<feature type="domain" description="Serine aminopeptidase S33" evidence="2">
    <location>
        <begin position="24"/>
        <end position="246"/>
    </location>
</feature>
<dbReference type="InterPro" id="IPR022742">
    <property type="entry name" value="Hydrolase_4"/>
</dbReference>
<evidence type="ECO:0000313" key="4">
    <source>
        <dbReference type="Proteomes" id="UP000189681"/>
    </source>
</evidence>
<evidence type="ECO:0000256" key="1">
    <source>
        <dbReference type="PIRSR" id="PIRSR017388-1"/>
    </source>
</evidence>
<dbReference type="STRING" id="1004156.AYP45_00545"/>
<dbReference type="AlphaFoldDB" id="A0A1V4AXW0"/>
<evidence type="ECO:0000313" key="3">
    <source>
        <dbReference type="EMBL" id="OOP57956.1"/>
    </source>
</evidence>
<dbReference type="Pfam" id="PF12146">
    <property type="entry name" value="Hydrolase_4"/>
    <property type="match status" value="1"/>
</dbReference>
<dbReference type="InterPro" id="IPR012354">
    <property type="entry name" value="Esterase_lipase"/>
</dbReference>
<feature type="active site" description="Charge relay system" evidence="1">
    <location>
        <position position="239"/>
    </location>
</feature>
<accession>A0A1V4AXW0</accession>
<organism evidence="3 4">
    <name type="scientific">Candidatus Brocadia carolinensis</name>
    <dbReference type="NCBI Taxonomy" id="1004156"/>
    <lineage>
        <taxon>Bacteria</taxon>
        <taxon>Pseudomonadati</taxon>
        <taxon>Planctomycetota</taxon>
        <taxon>Candidatus Brocadiia</taxon>
        <taxon>Candidatus Brocadiales</taxon>
        <taxon>Candidatus Brocadiaceae</taxon>
        <taxon>Candidatus Brocadia</taxon>
    </lineage>
</organism>
<dbReference type="InterPro" id="IPR051044">
    <property type="entry name" value="MAG_DAG_Lipase"/>
</dbReference>
<name>A0A1V4AXW0_9BACT</name>
<dbReference type="GO" id="GO:0052689">
    <property type="term" value="F:carboxylic ester hydrolase activity"/>
    <property type="evidence" value="ECO:0007669"/>
    <property type="project" value="InterPro"/>
</dbReference>
<feature type="active site" description="Charge relay system" evidence="1">
    <location>
        <position position="209"/>
    </location>
</feature>
<sequence length="262" mass="30093">MIPKNEILTDLSLYGEEFMLGHGKVACLLVHGFGCGPIQMREIAEHLCKWGFAARGILLPGHCRNTGGRSLNSHHDWKEKVASEYRQLQLHYEKVVVIGFSLGALLTLQLAIEHPVDRIVLMGIPMFMIREYLPIRKLIMVCKNFMERIKTWKRRCYMESEGYTGYLHQPVDSYFSLQALSGISEIIQSVDLKLKEIKSPAMLIHSKKDLIAAPASARHVMKHLGSDDKRLIWLEQSHHLVMYDTEKDVVFQAIKEFVTNYE</sequence>
<dbReference type="SUPFAM" id="SSF53474">
    <property type="entry name" value="alpha/beta-Hydrolases"/>
    <property type="match status" value="1"/>
</dbReference>
<protein>
    <recommendedName>
        <fullName evidence="2">Serine aminopeptidase S33 domain-containing protein</fullName>
    </recommendedName>
</protein>
<dbReference type="Gene3D" id="3.40.50.1820">
    <property type="entry name" value="alpha/beta hydrolase"/>
    <property type="match status" value="1"/>
</dbReference>
<dbReference type="PIRSF" id="PIRSF017388">
    <property type="entry name" value="Esterase_lipase"/>
    <property type="match status" value="1"/>
</dbReference>